<reference evidence="3 4" key="1">
    <citation type="submission" date="2016-08" db="EMBL/GenBank/DDBJ databases">
        <title>Complete genome sequence of Spiroplasma helicoides TABS-2 (DSM 22551).</title>
        <authorList>
            <person name="Shen W.-Y."/>
            <person name="Lo W.-S."/>
            <person name="Lai Y.-C."/>
            <person name="Kuo C.-H."/>
        </authorList>
    </citation>
    <scope>NUCLEOTIDE SEQUENCE [LARGE SCALE GENOMIC DNA]</scope>
    <source>
        <strain evidence="3 4">TABS-2</strain>
    </source>
</reference>
<dbReference type="STRING" id="216938.SHELI_v1c04350"/>
<keyword evidence="1" id="KW-0540">Nuclease</keyword>
<dbReference type="AlphaFoldDB" id="A0A1B3SKE3"/>
<dbReference type="InterPro" id="IPR021191">
    <property type="entry name" value="Restrct_endonuc_II_DpnII"/>
</dbReference>
<evidence type="ECO:0000259" key="2">
    <source>
        <dbReference type="Pfam" id="PF04556"/>
    </source>
</evidence>
<dbReference type="OrthoDB" id="9771872at2"/>
<name>A0A1B3SKE3_9MOLU</name>
<dbReference type="PATRIC" id="fig|216938.3.peg.441"/>
<comment type="function">
    <text evidence="1">A P subtype restriction enzyme that recognizes the double-stranded unmethylated sequence 5'-GATC-3'.</text>
</comment>
<dbReference type="RefSeq" id="WP_069116284.1">
    <property type="nucleotide sequence ID" value="NZ_CP017015.1"/>
</dbReference>
<dbReference type="GO" id="GO:0009307">
    <property type="term" value="P:DNA restriction-modification system"/>
    <property type="evidence" value="ECO:0007669"/>
    <property type="project" value="UniProtKB-UniRule"/>
</dbReference>
<keyword evidence="1" id="KW-0680">Restriction system</keyword>
<feature type="domain" description="Restriction endonuclease type II DpnII-like" evidence="2">
    <location>
        <begin position="7"/>
        <end position="277"/>
    </location>
</feature>
<dbReference type="REBASE" id="154964">
    <property type="entry name" value="She22551ORF4360P"/>
</dbReference>
<dbReference type="Proteomes" id="UP000094378">
    <property type="component" value="Chromosome"/>
</dbReference>
<keyword evidence="1" id="KW-0255">Endonuclease</keyword>
<comment type="similarity">
    <text evidence="1">Belongs to the DpnII type II restriction endonuclease family.</text>
</comment>
<protein>
    <recommendedName>
        <fullName evidence="1">Type-2 restriction enzyme</fullName>
        <ecNumber evidence="1">3.1.21.4</ecNumber>
    </recommendedName>
</protein>
<evidence type="ECO:0000313" key="3">
    <source>
        <dbReference type="EMBL" id="AOG60386.1"/>
    </source>
</evidence>
<dbReference type="GO" id="GO:0009036">
    <property type="term" value="F:type II site-specific deoxyribonuclease activity"/>
    <property type="evidence" value="ECO:0007669"/>
    <property type="project" value="UniProtKB-UniRule"/>
</dbReference>
<keyword evidence="4" id="KW-1185">Reference proteome</keyword>
<comment type="catalytic activity">
    <reaction evidence="1">
        <text>Endonucleolytic cleavage of DNA to give specific double-stranded fragments with terminal 5'-phosphates.</text>
        <dbReference type="EC" id="3.1.21.4"/>
    </reaction>
</comment>
<evidence type="ECO:0000313" key="4">
    <source>
        <dbReference type="Proteomes" id="UP000094378"/>
    </source>
</evidence>
<keyword evidence="1" id="KW-0378">Hydrolase</keyword>
<evidence type="ECO:0000256" key="1">
    <source>
        <dbReference type="PIRNR" id="PIRNR016080"/>
    </source>
</evidence>
<dbReference type="KEGG" id="shj:SHELI_v1c04350"/>
<dbReference type="PIRSF" id="PIRSF016080">
    <property type="entry name" value="Restrict_endonuc_II_DpmII"/>
    <property type="match status" value="1"/>
</dbReference>
<sequence length="282" mass="33428">MNKYEKNFEKFMKALKNTSFELKDYVDFEKIAINVDKVKDELSILNNYIGKTQLDFYNLFIEKPELKVIIPSLIALRNKKVYTKSKEYVFSENMSNEDLFKAIQEIEFFKLLEFKKITNVTDYLTGIEVGMDTNARKNRSGTLMEKRCEDILKAKKVKFHKQIDVKKLEEKIPNFNFNEIQQAFSGKNAPKRFDFMFEFNNKYYLTEVNFFSNGGSKLNETAKSYILLNEIISKYDNIEFVWITDGAGWNTAKNQIRDAYFKINYLFNLEEFENNSLEFLLD</sequence>
<proteinExistence type="inferred from homology"/>
<dbReference type="Pfam" id="PF04556">
    <property type="entry name" value="DpnII"/>
    <property type="match status" value="1"/>
</dbReference>
<dbReference type="InterPro" id="IPR007637">
    <property type="entry name" value="Restrct_endonuc_II_DpnII-like"/>
</dbReference>
<organism evidence="3 4">
    <name type="scientific">Spiroplasma helicoides</name>
    <dbReference type="NCBI Taxonomy" id="216938"/>
    <lineage>
        <taxon>Bacteria</taxon>
        <taxon>Bacillati</taxon>
        <taxon>Mycoplasmatota</taxon>
        <taxon>Mollicutes</taxon>
        <taxon>Entomoplasmatales</taxon>
        <taxon>Spiroplasmataceae</taxon>
        <taxon>Spiroplasma</taxon>
    </lineage>
</organism>
<dbReference type="EMBL" id="CP017015">
    <property type="protein sequence ID" value="AOG60386.1"/>
    <property type="molecule type" value="Genomic_DNA"/>
</dbReference>
<dbReference type="EC" id="3.1.21.4" evidence="1"/>
<gene>
    <name evidence="3" type="ORF">SHELI_v1c04350</name>
</gene>
<accession>A0A1B3SKE3</accession>
<dbReference type="GO" id="GO:0003677">
    <property type="term" value="F:DNA binding"/>
    <property type="evidence" value="ECO:0007669"/>
    <property type="project" value="UniProtKB-UniRule"/>
</dbReference>